<gene>
    <name evidence="2" type="ORF">BD293_2753</name>
</gene>
<name>A0A543KG95_9RHOB</name>
<evidence type="ECO:0000256" key="1">
    <source>
        <dbReference type="SAM" id="MobiDB-lite"/>
    </source>
</evidence>
<proteinExistence type="predicted"/>
<accession>A0A543KG95</accession>
<dbReference type="EMBL" id="VFPT01000001">
    <property type="protein sequence ID" value="TQM94095.1"/>
    <property type="molecule type" value="Genomic_DNA"/>
</dbReference>
<comment type="caution">
    <text evidence="2">The sequence shown here is derived from an EMBL/GenBank/DDBJ whole genome shotgun (WGS) entry which is preliminary data.</text>
</comment>
<dbReference type="AlphaFoldDB" id="A0A543KG95"/>
<feature type="region of interest" description="Disordered" evidence="1">
    <location>
        <begin position="1"/>
        <end position="32"/>
    </location>
</feature>
<evidence type="ECO:0000313" key="3">
    <source>
        <dbReference type="Proteomes" id="UP000320582"/>
    </source>
</evidence>
<keyword evidence="3" id="KW-1185">Reference proteome</keyword>
<reference evidence="2 3" key="1">
    <citation type="submission" date="2019-06" db="EMBL/GenBank/DDBJ databases">
        <title>Genomic Encyclopedia of Archaeal and Bacterial Type Strains, Phase II (KMG-II): from individual species to whole genera.</title>
        <authorList>
            <person name="Goeker M."/>
        </authorList>
    </citation>
    <scope>NUCLEOTIDE SEQUENCE [LARGE SCALE GENOMIC DNA]</scope>
    <source>
        <strain evidence="2 3">DSM 18423</strain>
    </source>
</reference>
<organism evidence="2 3">
    <name type="scientific">Roseinatronobacter monicus</name>
    <dbReference type="NCBI Taxonomy" id="393481"/>
    <lineage>
        <taxon>Bacteria</taxon>
        <taxon>Pseudomonadati</taxon>
        <taxon>Pseudomonadota</taxon>
        <taxon>Alphaproteobacteria</taxon>
        <taxon>Rhodobacterales</taxon>
        <taxon>Paracoccaceae</taxon>
        <taxon>Roseinatronobacter</taxon>
    </lineage>
</organism>
<evidence type="ECO:0000313" key="2">
    <source>
        <dbReference type="EMBL" id="TQM94095.1"/>
    </source>
</evidence>
<dbReference type="Proteomes" id="UP000320582">
    <property type="component" value="Unassembled WGS sequence"/>
</dbReference>
<protein>
    <submittedName>
        <fullName evidence="2">Uncharacterized protein</fullName>
    </submittedName>
</protein>
<sequence length="42" mass="4702">MMTPPSRIHHVNKRNPLNDAVMSKSDSPGLSPDWSFKVTPIL</sequence>